<dbReference type="SUPFAM" id="SSF50993">
    <property type="entry name" value="Peptidase/esterase 'gauge' domain"/>
    <property type="match status" value="1"/>
</dbReference>
<dbReference type="PANTHER" id="PTHR11757">
    <property type="entry name" value="PROTEASE FAMILY S9A OLIGOPEPTIDASE"/>
    <property type="match status" value="1"/>
</dbReference>
<dbReference type="PANTHER" id="PTHR11757:SF12">
    <property type="entry name" value="PROLYL ENDOPEPTIDASE"/>
    <property type="match status" value="1"/>
</dbReference>
<dbReference type="Pfam" id="PF00326">
    <property type="entry name" value="Peptidase_S9"/>
    <property type="match status" value="1"/>
</dbReference>
<keyword evidence="3 6" id="KW-0378">Hydrolase</keyword>
<dbReference type="SUPFAM" id="SSF53474">
    <property type="entry name" value="alpha/beta-Hydrolases"/>
    <property type="match status" value="1"/>
</dbReference>
<reference evidence="9 10" key="1">
    <citation type="journal article" date="2022" name="Nat. Plants">
        <title>Genomes of leafy and leafless Platanthera orchids illuminate the evolution of mycoheterotrophy.</title>
        <authorList>
            <person name="Li M.H."/>
            <person name="Liu K.W."/>
            <person name="Li Z."/>
            <person name="Lu H.C."/>
            <person name="Ye Q.L."/>
            <person name="Zhang D."/>
            <person name="Wang J.Y."/>
            <person name="Li Y.F."/>
            <person name="Zhong Z.M."/>
            <person name="Liu X."/>
            <person name="Yu X."/>
            <person name="Liu D.K."/>
            <person name="Tu X.D."/>
            <person name="Liu B."/>
            <person name="Hao Y."/>
            <person name="Liao X.Y."/>
            <person name="Jiang Y.T."/>
            <person name="Sun W.H."/>
            <person name="Chen J."/>
            <person name="Chen Y.Q."/>
            <person name="Ai Y."/>
            <person name="Zhai J.W."/>
            <person name="Wu S.S."/>
            <person name="Zhou Z."/>
            <person name="Hsiao Y.Y."/>
            <person name="Wu W.L."/>
            <person name="Chen Y.Y."/>
            <person name="Lin Y.F."/>
            <person name="Hsu J.L."/>
            <person name="Li C.Y."/>
            <person name="Wang Z.W."/>
            <person name="Zhao X."/>
            <person name="Zhong W.Y."/>
            <person name="Ma X.K."/>
            <person name="Ma L."/>
            <person name="Huang J."/>
            <person name="Chen G.Z."/>
            <person name="Huang M.Z."/>
            <person name="Huang L."/>
            <person name="Peng D.H."/>
            <person name="Luo Y.B."/>
            <person name="Zou S.Q."/>
            <person name="Chen S.P."/>
            <person name="Lan S."/>
            <person name="Tsai W.C."/>
            <person name="Van de Peer Y."/>
            <person name="Liu Z.J."/>
        </authorList>
    </citation>
    <scope>NUCLEOTIDE SEQUENCE [LARGE SCALE GENOMIC DNA]</scope>
    <source>
        <strain evidence="9">Lor287</strain>
    </source>
</reference>
<dbReference type="Pfam" id="PF02897">
    <property type="entry name" value="Peptidase_S9_N"/>
    <property type="match status" value="1"/>
</dbReference>
<evidence type="ECO:0000259" key="8">
    <source>
        <dbReference type="Pfam" id="PF02897"/>
    </source>
</evidence>
<evidence type="ECO:0000256" key="5">
    <source>
        <dbReference type="ARBA" id="ARBA00045448"/>
    </source>
</evidence>
<keyword evidence="2 6" id="KW-0645">Protease</keyword>
<dbReference type="GO" id="GO:0004252">
    <property type="term" value="F:serine-type endopeptidase activity"/>
    <property type="evidence" value="ECO:0007669"/>
    <property type="project" value="UniProtKB-UniRule"/>
</dbReference>
<dbReference type="PROSITE" id="PS51257">
    <property type="entry name" value="PROKAR_LIPOPROTEIN"/>
    <property type="match status" value="1"/>
</dbReference>
<dbReference type="Proteomes" id="UP001418222">
    <property type="component" value="Unassembled WGS sequence"/>
</dbReference>
<dbReference type="InterPro" id="IPR029058">
    <property type="entry name" value="AB_hydrolase_fold"/>
</dbReference>
<evidence type="ECO:0000313" key="10">
    <source>
        <dbReference type="Proteomes" id="UP001418222"/>
    </source>
</evidence>
<dbReference type="GO" id="GO:0006508">
    <property type="term" value="P:proteolysis"/>
    <property type="evidence" value="ECO:0007669"/>
    <property type="project" value="UniProtKB-KW"/>
</dbReference>
<dbReference type="AlphaFoldDB" id="A0AAP0B365"/>
<comment type="similarity">
    <text evidence="1 6">Belongs to the peptidase S9A family.</text>
</comment>
<keyword evidence="4 6" id="KW-0720">Serine protease</keyword>
<dbReference type="EMBL" id="JBBWWQ010000016">
    <property type="protein sequence ID" value="KAK8925917.1"/>
    <property type="molecule type" value="Genomic_DNA"/>
</dbReference>
<dbReference type="InterPro" id="IPR023302">
    <property type="entry name" value="Pept_S9A_N"/>
</dbReference>
<name>A0AAP0B365_9ASPA</name>
<evidence type="ECO:0000256" key="1">
    <source>
        <dbReference type="ARBA" id="ARBA00005228"/>
    </source>
</evidence>
<keyword evidence="10" id="KW-1185">Reference proteome</keyword>
<dbReference type="InterPro" id="IPR051543">
    <property type="entry name" value="Serine_Peptidase_S9A"/>
</dbReference>
<sequence length="711" mass="80319">MLARRLIRRFLQHSSSFSSCKHQRASSLPPLDPPFPKKIPFAVSAHGRTWDDPYHWMSNTSDIDLKDHLLRENSYAEAFMADAAGLRRTLEAEIRARMPPRISTPPETWGDWLYYQYIPEEKEYPVLCRKPKNQNGFTKTLLNRLRGSGDEEVLLDWNEIAEQFGYVHIGTCRISPDHRFIAYTLDTSGSEMFVLYVKDLQTGKIMSDSRRKGVVSVAWAGVSNLLYTVCNGSQRPYRVFSANFESNVADDLLFTEDDLSCCVDIASTKDGKYITINSNSRSSSEIYIMDAMNVKDGIRLVQERIPGVQYFLEHHHEVIIQPDQDTLFRDMDIFNGHLVLSVTVKGLPLFCSIEMDMIINDKKPMKLDDLRPWFFPLPSSSCSIVPGSNLDFMSSVYRMVISSPVMPDLVVDYDMKRREFSVLHQEEVLGLQKWVDLSKELSCERRYAISHDGARVPLVIVYSRREDLNAQSPGILYGYGAYGEVLDKTFSSDNVTLLSRGWVIAYADVRGGGSDLAWHKAGTRDCKLNSIHDFAASAKFLISEGYVHKNQLCAIGCSAGGLLVGATINMFPNLFSTAILKVPFLDICNTLLDPSLPLTNLDYDEFGDPRIRADFESIQSYSPYDNICSDACYPSLLVTASLHDSRVGVWEAAKWVARVREKTCRICSRSVILKTSMIGGHFGEGGRYSHIDDTAFEFAFLIKSMELLDKS</sequence>
<comment type="caution">
    <text evidence="9">The sequence shown here is derived from an EMBL/GenBank/DDBJ whole genome shotgun (WGS) entry which is preliminary data.</text>
</comment>
<dbReference type="InterPro" id="IPR001375">
    <property type="entry name" value="Peptidase_S9_cat"/>
</dbReference>
<feature type="domain" description="Peptidase S9 prolyl oligopeptidase catalytic" evidence="7">
    <location>
        <begin position="490"/>
        <end position="705"/>
    </location>
</feature>
<feature type="domain" description="Peptidase S9A N-terminal" evidence="8">
    <location>
        <begin position="40"/>
        <end position="316"/>
    </location>
</feature>
<dbReference type="PRINTS" id="PR00862">
    <property type="entry name" value="PROLIGOPTASE"/>
</dbReference>
<evidence type="ECO:0000256" key="4">
    <source>
        <dbReference type="ARBA" id="ARBA00022825"/>
    </source>
</evidence>
<dbReference type="Gene3D" id="2.130.10.120">
    <property type="entry name" value="Prolyl oligopeptidase, N-terminal domain"/>
    <property type="match status" value="1"/>
</dbReference>
<dbReference type="InterPro" id="IPR002470">
    <property type="entry name" value="Peptidase_S9A"/>
</dbReference>
<evidence type="ECO:0000256" key="6">
    <source>
        <dbReference type="RuleBase" id="RU368024"/>
    </source>
</evidence>
<evidence type="ECO:0000256" key="3">
    <source>
        <dbReference type="ARBA" id="ARBA00022801"/>
    </source>
</evidence>
<dbReference type="Gene3D" id="3.40.50.1820">
    <property type="entry name" value="alpha/beta hydrolase"/>
    <property type="match status" value="1"/>
</dbReference>
<organism evidence="9 10">
    <name type="scientific">Platanthera zijinensis</name>
    <dbReference type="NCBI Taxonomy" id="2320716"/>
    <lineage>
        <taxon>Eukaryota</taxon>
        <taxon>Viridiplantae</taxon>
        <taxon>Streptophyta</taxon>
        <taxon>Embryophyta</taxon>
        <taxon>Tracheophyta</taxon>
        <taxon>Spermatophyta</taxon>
        <taxon>Magnoliopsida</taxon>
        <taxon>Liliopsida</taxon>
        <taxon>Asparagales</taxon>
        <taxon>Orchidaceae</taxon>
        <taxon>Orchidoideae</taxon>
        <taxon>Orchideae</taxon>
        <taxon>Orchidinae</taxon>
        <taxon>Platanthera</taxon>
    </lineage>
</organism>
<comment type="function">
    <text evidence="5">Serine peptidase whose precise substrate specificity remains unclear. Does not cleave peptides after a arginine or lysine residue. Regulates trans-Golgi network morphology and sorting by regulating the membrane binding of the AP-1 complex. May play a role in the regulation of synaptic vesicle exocytosis.</text>
</comment>
<protein>
    <recommendedName>
        <fullName evidence="6">Prolyl endopeptidase</fullName>
        <ecNumber evidence="6">3.4.21.-</ecNumber>
    </recommendedName>
</protein>
<evidence type="ECO:0000256" key="2">
    <source>
        <dbReference type="ARBA" id="ARBA00022670"/>
    </source>
</evidence>
<proteinExistence type="inferred from homology"/>
<accession>A0AAP0B365</accession>
<evidence type="ECO:0000259" key="7">
    <source>
        <dbReference type="Pfam" id="PF00326"/>
    </source>
</evidence>
<dbReference type="EC" id="3.4.21.-" evidence="6"/>
<dbReference type="GO" id="GO:0009507">
    <property type="term" value="C:chloroplast"/>
    <property type="evidence" value="ECO:0007669"/>
    <property type="project" value="TreeGrafter"/>
</dbReference>
<evidence type="ECO:0000313" key="9">
    <source>
        <dbReference type="EMBL" id="KAK8925917.1"/>
    </source>
</evidence>
<gene>
    <name evidence="9" type="ORF">KSP39_PZI018157</name>
</gene>